<name>A0AAE1GY51_9NEOP</name>
<reference evidence="2" key="1">
    <citation type="submission" date="2021-07" db="EMBL/GenBank/DDBJ databases">
        <authorList>
            <person name="Catto M.A."/>
            <person name="Jacobson A."/>
            <person name="Kennedy G."/>
            <person name="Labadie P."/>
            <person name="Hunt B.G."/>
            <person name="Srinivasan R."/>
        </authorList>
    </citation>
    <scope>NUCLEOTIDE SEQUENCE</scope>
    <source>
        <strain evidence="2">PL_HMW_Pooled</strain>
        <tissue evidence="2">Head</tissue>
    </source>
</reference>
<evidence type="ECO:0000259" key="1">
    <source>
        <dbReference type="Pfam" id="PF10551"/>
    </source>
</evidence>
<evidence type="ECO:0000313" key="3">
    <source>
        <dbReference type="Proteomes" id="UP001219518"/>
    </source>
</evidence>
<keyword evidence="2" id="KW-0378">Hydrolase</keyword>
<dbReference type="Proteomes" id="UP001219518">
    <property type="component" value="Unassembled WGS sequence"/>
</dbReference>
<dbReference type="InterPro" id="IPR018289">
    <property type="entry name" value="MULE_transposase_dom"/>
</dbReference>
<accession>A0AAE1GY51</accession>
<dbReference type="GO" id="GO:0016787">
    <property type="term" value="F:hydrolase activity"/>
    <property type="evidence" value="ECO:0007669"/>
    <property type="project" value="UniProtKB-KW"/>
</dbReference>
<protein>
    <submittedName>
        <fullName evidence="2">Hydroxyacylglutathione hydrolase</fullName>
    </submittedName>
</protein>
<evidence type="ECO:0000313" key="2">
    <source>
        <dbReference type="EMBL" id="KAK3911177.1"/>
    </source>
</evidence>
<comment type="caution">
    <text evidence="2">The sequence shown here is derived from an EMBL/GenBank/DDBJ whole genome shotgun (WGS) entry which is preliminary data.</text>
</comment>
<keyword evidence="3" id="KW-1185">Reference proteome</keyword>
<dbReference type="EMBL" id="JAHWGI010000241">
    <property type="protein sequence ID" value="KAK3911177.1"/>
    <property type="molecule type" value="Genomic_DNA"/>
</dbReference>
<sequence length="499" mass="57408">MPRAIKLQEGTQQDSYIIHTAEGHSYHFNKRMKGGRIYARCCLYYKTRRICTAAISFDQNTGIYKTCGRHCHPPPRFLQKERELRHALLTRCRDAEETKTLHEIYHEERTRLRTPNEAVANIPFVKVRRSMELARREGWPELPTTLTELANLLSNDQHKWITASPDGEDNIYAGVVGRTRDRTRCVLLLSQRQRRYLNENRVKLVFSDGTFIAPENSGCAQILNLVTLRRKSNPHIIPLGSILMQSKLTACYVVALQAIRQMCPNFRPTKIICDFEFAEQSAWRQVFPNAERHGCFFHHTNDVCQKAKELGLRPLVRQNEDADSIVRSLCAIPLLKTESLVDGFEAVIDRAIQLDLGELADLFAYYRRTWLIPCRLPILSVYKNRFRTSNACESYNASMYRAAKRDHPNIFQLLKACVKLEDYCNTDHAVLNTGEQANRARRSSALVNDRRIAGLTEDLEDGEITVEEFLRRASRRIQGVYDNLMHDAPPEGADEVDGQ</sequence>
<reference evidence="2" key="2">
    <citation type="journal article" date="2023" name="BMC Genomics">
        <title>Pest status, molecular evolution, and epigenetic factors derived from the genome assembly of Frankliniella fusca, a thysanopteran phytovirus vector.</title>
        <authorList>
            <person name="Catto M.A."/>
            <person name="Labadie P.E."/>
            <person name="Jacobson A.L."/>
            <person name="Kennedy G.G."/>
            <person name="Srinivasan R."/>
            <person name="Hunt B.G."/>
        </authorList>
    </citation>
    <scope>NUCLEOTIDE SEQUENCE</scope>
    <source>
        <strain evidence="2">PL_HMW_Pooled</strain>
    </source>
</reference>
<gene>
    <name evidence="2" type="ORF">KUF71_004350</name>
</gene>
<feature type="domain" description="MULE transposase" evidence="1">
    <location>
        <begin position="221"/>
        <end position="299"/>
    </location>
</feature>
<dbReference type="AlphaFoldDB" id="A0AAE1GY51"/>
<proteinExistence type="predicted"/>
<dbReference type="Pfam" id="PF10551">
    <property type="entry name" value="MULE"/>
    <property type="match status" value="1"/>
</dbReference>
<organism evidence="2 3">
    <name type="scientific">Frankliniella fusca</name>
    <dbReference type="NCBI Taxonomy" id="407009"/>
    <lineage>
        <taxon>Eukaryota</taxon>
        <taxon>Metazoa</taxon>
        <taxon>Ecdysozoa</taxon>
        <taxon>Arthropoda</taxon>
        <taxon>Hexapoda</taxon>
        <taxon>Insecta</taxon>
        <taxon>Pterygota</taxon>
        <taxon>Neoptera</taxon>
        <taxon>Paraneoptera</taxon>
        <taxon>Thysanoptera</taxon>
        <taxon>Terebrantia</taxon>
        <taxon>Thripoidea</taxon>
        <taxon>Thripidae</taxon>
        <taxon>Frankliniella</taxon>
    </lineage>
</organism>